<proteinExistence type="predicted"/>
<dbReference type="PANTHER" id="PTHR32108">
    <property type="entry name" value="DNA-DIRECTED RNA POLYMERASE SUBUNIT ALPHA"/>
    <property type="match status" value="1"/>
</dbReference>
<organism evidence="2 3">
    <name type="scientific">Mucuna pruriens</name>
    <name type="common">Velvet bean</name>
    <name type="synonym">Dolichos pruriens</name>
    <dbReference type="NCBI Taxonomy" id="157652"/>
    <lineage>
        <taxon>Eukaryota</taxon>
        <taxon>Viridiplantae</taxon>
        <taxon>Streptophyta</taxon>
        <taxon>Embryophyta</taxon>
        <taxon>Tracheophyta</taxon>
        <taxon>Spermatophyta</taxon>
        <taxon>Magnoliopsida</taxon>
        <taxon>eudicotyledons</taxon>
        <taxon>Gunneridae</taxon>
        <taxon>Pentapetalae</taxon>
        <taxon>rosids</taxon>
        <taxon>fabids</taxon>
        <taxon>Fabales</taxon>
        <taxon>Fabaceae</taxon>
        <taxon>Papilionoideae</taxon>
        <taxon>50 kb inversion clade</taxon>
        <taxon>NPAAA clade</taxon>
        <taxon>indigoferoid/millettioid clade</taxon>
        <taxon>Phaseoleae</taxon>
        <taxon>Mucuna</taxon>
    </lineage>
</organism>
<sequence>MAPDRSCLQNLSKANLEGFKDYAHKWHELAAQVQSPLSEKEMVTMFINTLPSPFYDKALGSVASSFADLVTVGERIDSIIKRGKFAQANTSGNFAKKTRYEKKKAEANAILIDPTSQGKGSNLANPSNASSSQPSGRSRVFAPLPMTYMALFPFLLQKNMIAVLPSKPLEPPYSKSYNPNAKCDYHAGAVRHSRERCWGFKHKVRDLIDGG</sequence>
<comment type="caution">
    <text evidence="2">The sequence shown here is derived from an EMBL/GenBank/DDBJ whole genome shotgun (WGS) entry which is preliminary data.</text>
</comment>
<dbReference type="Proteomes" id="UP000257109">
    <property type="component" value="Unassembled WGS sequence"/>
</dbReference>
<feature type="non-terminal residue" evidence="2">
    <location>
        <position position="1"/>
    </location>
</feature>
<gene>
    <name evidence="2" type="ORF">CR513_36013</name>
</gene>
<evidence type="ECO:0008006" key="4">
    <source>
        <dbReference type="Google" id="ProtNLM"/>
    </source>
</evidence>
<dbReference type="AlphaFoldDB" id="A0A371FXQ2"/>
<evidence type="ECO:0000313" key="2">
    <source>
        <dbReference type="EMBL" id="RDX83097.1"/>
    </source>
</evidence>
<evidence type="ECO:0000313" key="3">
    <source>
        <dbReference type="Proteomes" id="UP000257109"/>
    </source>
</evidence>
<feature type="compositionally biased region" description="Low complexity" evidence="1">
    <location>
        <begin position="120"/>
        <end position="136"/>
    </location>
</feature>
<name>A0A371FXQ2_MUCPR</name>
<dbReference type="PANTHER" id="PTHR32108:SF9">
    <property type="entry name" value="REVERSE TRANSCRIPTASE RNASE H-LIKE DOMAIN-CONTAINING PROTEIN"/>
    <property type="match status" value="1"/>
</dbReference>
<accession>A0A371FXQ2</accession>
<evidence type="ECO:0000256" key="1">
    <source>
        <dbReference type="SAM" id="MobiDB-lite"/>
    </source>
</evidence>
<keyword evidence="3" id="KW-1185">Reference proteome</keyword>
<dbReference type="EMBL" id="QJKJ01007457">
    <property type="protein sequence ID" value="RDX83097.1"/>
    <property type="molecule type" value="Genomic_DNA"/>
</dbReference>
<reference evidence="2" key="1">
    <citation type="submission" date="2018-05" db="EMBL/GenBank/DDBJ databases">
        <title>Draft genome of Mucuna pruriens seed.</title>
        <authorList>
            <person name="Nnadi N.E."/>
            <person name="Vos R."/>
            <person name="Hasami M.H."/>
            <person name="Devisetty U.K."/>
            <person name="Aguiy J.C."/>
        </authorList>
    </citation>
    <scope>NUCLEOTIDE SEQUENCE [LARGE SCALE GENOMIC DNA]</scope>
    <source>
        <strain evidence="2">JCA_2017</strain>
    </source>
</reference>
<dbReference type="OrthoDB" id="999492at2759"/>
<feature type="region of interest" description="Disordered" evidence="1">
    <location>
        <begin position="114"/>
        <end position="136"/>
    </location>
</feature>
<protein>
    <recommendedName>
        <fullName evidence="4">Retrotransposon gag domain-containing protein</fullName>
    </recommendedName>
</protein>